<dbReference type="Pfam" id="PF13374">
    <property type="entry name" value="TPR_10"/>
    <property type="match status" value="1"/>
</dbReference>
<evidence type="ECO:0000313" key="3">
    <source>
        <dbReference type="Proteomes" id="UP000054266"/>
    </source>
</evidence>
<feature type="region of interest" description="Disordered" evidence="1">
    <location>
        <begin position="1"/>
        <end position="85"/>
    </location>
</feature>
<accession>A0A0D2CR08</accession>
<feature type="compositionally biased region" description="Low complexity" evidence="1">
    <location>
        <begin position="44"/>
        <end position="65"/>
    </location>
</feature>
<dbReference type="SUPFAM" id="SSF48452">
    <property type="entry name" value="TPR-like"/>
    <property type="match status" value="1"/>
</dbReference>
<proteinExistence type="predicted"/>
<dbReference type="Proteomes" id="UP000054266">
    <property type="component" value="Unassembled WGS sequence"/>
</dbReference>
<feature type="compositionally biased region" description="Polar residues" evidence="1">
    <location>
        <begin position="11"/>
        <end position="20"/>
    </location>
</feature>
<dbReference type="Gene3D" id="1.25.40.10">
    <property type="entry name" value="Tetratricopeptide repeat domain"/>
    <property type="match status" value="1"/>
</dbReference>
<gene>
    <name evidence="2" type="ORF">PV04_06816</name>
</gene>
<protein>
    <recommendedName>
        <fullName evidence="4">MalT-like TPR region domain-containing protein</fullName>
    </recommendedName>
</protein>
<dbReference type="EMBL" id="KN846959">
    <property type="protein sequence ID" value="KIW67576.1"/>
    <property type="molecule type" value="Genomic_DNA"/>
</dbReference>
<organism evidence="2 3">
    <name type="scientific">Phialophora macrospora</name>
    <dbReference type="NCBI Taxonomy" id="1851006"/>
    <lineage>
        <taxon>Eukaryota</taxon>
        <taxon>Fungi</taxon>
        <taxon>Dikarya</taxon>
        <taxon>Ascomycota</taxon>
        <taxon>Pezizomycotina</taxon>
        <taxon>Eurotiomycetes</taxon>
        <taxon>Chaetothyriomycetidae</taxon>
        <taxon>Chaetothyriales</taxon>
        <taxon>Herpotrichiellaceae</taxon>
        <taxon>Phialophora</taxon>
    </lineage>
</organism>
<evidence type="ECO:0000313" key="2">
    <source>
        <dbReference type="EMBL" id="KIW67576.1"/>
    </source>
</evidence>
<feature type="compositionally biased region" description="Polar residues" evidence="1">
    <location>
        <begin position="228"/>
        <end position="237"/>
    </location>
</feature>
<evidence type="ECO:0008006" key="4">
    <source>
        <dbReference type="Google" id="ProtNLM"/>
    </source>
</evidence>
<dbReference type="HOGENOM" id="CLU_029369_0_0_1"/>
<dbReference type="AlphaFoldDB" id="A0A0D2CR08"/>
<dbReference type="InterPro" id="IPR011990">
    <property type="entry name" value="TPR-like_helical_dom_sf"/>
</dbReference>
<sequence>MPPREDGATPKSFTWITGNPRSKKNITQIRRHAGQNSGVKAENGASAQSSSSSRPGPRGSAKPSRAIYPSPRTDNTDGRLSNARADQPISFHVNYPSAAAEYGPATTSFVHEQFNVPQPAHPSTPVTEVPASNCEETNPTRKLAIWDLVNHSVEEEEQHRLQVLASTPGQDTEDDRQDYFGGRTTRTELKQALTEARSHSPRHSRKSSPPPPTTFALQANVSKRRKATSSAAPSSHVSWRLGMTPSPRPMSLSKEDSQVEQILLQTSAFFWGQFESSWSAQLRERGNTYFDKISGMESFSASVTTAGGLLALDRVDSASSIMGGVLPMLPELLASQHPQVCWLLADLSLSASSDTPLGRLRSQVKRIAASAALTTLGPSHPITKLLQLTFSPMTDLWRLHLREMIQRKIHELHEALFERNSYQTTGQYYYLGRVLAQIGQFEKARDILAEVVAMWEDMYGVDHIMPITGLLELTRVHLSLNDASTDTETLLSEALRRTLTLEKAASTPDPASPPGERMDAKAAGLIHSRIGCLRTLGRLHVMRGNLETAMMQYTAAMTIGVEELGVHVPAVQLALADLDAVSQMVRAHREGDENVRLEWLKRTPVEVGIRWVNKNEESNSGAMDPATVAEKLGLSSPSSSAVDSKDETVVVAAAAAAE</sequence>
<feature type="compositionally biased region" description="Basic residues" evidence="1">
    <location>
        <begin position="21"/>
        <end position="33"/>
    </location>
</feature>
<reference evidence="2 3" key="1">
    <citation type="submission" date="2015-01" db="EMBL/GenBank/DDBJ databases">
        <title>The Genome Sequence of Capronia semiimmersa CBS27337.</title>
        <authorList>
            <consortium name="The Broad Institute Genomics Platform"/>
            <person name="Cuomo C."/>
            <person name="de Hoog S."/>
            <person name="Gorbushina A."/>
            <person name="Stielow B."/>
            <person name="Teixiera M."/>
            <person name="Abouelleil A."/>
            <person name="Chapman S.B."/>
            <person name="Priest M."/>
            <person name="Young S.K."/>
            <person name="Wortman J."/>
            <person name="Nusbaum C."/>
            <person name="Birren B."/>
        </authorList>
    </citation>
    <scope>NUCLEOTIDE SEQUENCE [LARGE SCALE GENOMIC DNA]</scope>
    <source>
        <strain evidence="2 3">CBS 27337</strain>
    </source>
</reference>
<keyword evidence="3" id="KW-1185">Reference proteome</keyword>
<feature type="region of interest" description="Disordered" evidence="1">
    <location>
        <begin position="191"/>
        <end position="254"/>
    </location>
</feature>
<name>A0A0D2CR08_9EURO</name>
<evidence type="ECO:0000256" key="1">
    <source>
        <dbReference type="SAM" id="MobiDB-lite"/>
    </source>
</evidence>